<dbReference type="InterPro" id="IPR002877">
    <property type="entry name" value="RNA_MeTrfase_FtsJ_dom"/>
</dbReference>
<dbReference type="InterPro" id="IPR029063">
    <property type="entry name" value="SAM-dependent_MTases_sf"/>
</dbReference>
<dbReference type="Pfam" id="PF01728">
    <property type="entry name" value="FtsJ"/>
    <property type="match status" value="1"/>
</dbReference>
<dbReference type="InterPro" id="IPR036986">
    <property type="entry name" value="S4_RNA-bd_sf"/>
</dbReference>
<dbReference type="InterPro" id="IPR004538">
    <property type="entry name" value="Hemolysin_A/TlyA"/>
</dbReference>
<evidence type="ECO:0000256" key="1">
    <source>
        <dbReference type="ARBA" id="ARBA00022884"/>
    </source>
</evidence>
<dbReference type="NCBIfam" id="TIGR00478">
    <property type="entry name" value="tly"/>
    <property type="match status" value="1"/>
</dbReference>
<dbReference type="RefSeq" id="WP_078685038.1">
    <property type="nucleotide sequence ID" value="NZ_FUYA01000005.1"/>
</dbReference>
<organism evidence="5 6">
    <name type="scientific">Desulfobaculum bizertense DSM 18034</name>
    <dbReference type="NCBI Taxonomy" id="1121442"/>
    <lineage>
        <taxon>Bacteria</taxon>
        <taxon>Pseudomonadati</taxon>
        <taxon>Thermodesulfobacteriota</taxon>
        <taxon>Desulfovibrionia</taxon>
        <taxon>Desulfovibrionales</taxon>
        <taxon>Desulfovibrionaceae</taxon>
        <taxon>Desulfobaculum</taxon>
    </lineage>
</organism>
<dbReference type="PROSITE" id="PS50889">
    <property type="entry name" value="S4"/>
    <property type="match status" value="1"/>
</dbReference>
<comment type="similarity">
    <text evidence="2">Belongs to the TlyA family.</text>
</comment>
<dbReference type="OrthoDB" id="9784736at2"/>
<dbReference type="PANTHER" id="PTHR32319">
    <property type="entry name" value="BACTERIAL HEMOLYSIN-LIKE PROTEIN"/>
    <property type="match status" value="1"/>
</dbReference>
<accession>A0A1T4W6Q6</accession>
<dbReference type="Gene3D" id="3.10.290.10">
    <property type="entry name" value="RNA-binding S4 domain"/>
    <property type="match status" value="1"/>
</dbReference>
<dbReference type="GO" id="GO:0008168">
    <property type="term" value="F:methyltransferase activity"/>
    <property type="evidence" value="ECO:0007669"/>
    <property type="project" value="UniProtKB-KW"/>
</dbReference>
<gene>
    <name evidence="5" type="ORF">SAMN02745702_01752</name>
</gene>
<dbReference type="GO" id="GO:0003723">
    <property type="term" value="F:RNA binding"/>
    <property type="evidence" value="ECO:0007669"/>
    <property type="project" value="UniProtKB-KW"/>
</dbReference>
<protein>
    <submittedName>
        <fullName evidence="5">23S rRNA (Cytidine1920-2'-O)/16S rRNA (Cytidine1409-2'-O)-methyltransferase</fullName>
    </submittedName>
</protein>
<sequence length="254" mass="28044">MAKKKIRADQRLYELGLAESAEKATRLVMAGLVYEERKGQQVRIEKPGQQVSAESFLEVKGMKRFVSRGAYKLLTAIDHFGISCEGKIALDVGASTGGFTDCLLQHGASRVYAVDVGYGQLDGSLRNDPRVVNLERTNMRLAQDDLIPELVDMIVADVSFISLLKVIAPSMRFLKPGGEIAVLIKPQFEVSSDQTVKGVVRDDALRKETVARVIGDLERVCGLEFIGEIPSQIKGPKGNQEHIVYMRRPQEQGE</sequence>
<reference evidence="5 6" key="1">
    <citation type="submission" date="2017-02" db="EMBL/GenBank/DDBJ databases">
        <authorList>
            <person name="Peterson S.W."/>
        </authorList>
    </citation>
    <scope>NUCLEOTIDE SEQUENCE [LARGE SCALE GENOMIC DNA]</scope>
    <source>
        <strain evidence="5 6">DSM 18034</strain>
    </source>
</reference>
<keyword evidence="5" id="KW-0808">Transferase</keyword>
<dbReference type="SUPFAM" id="SSF55174">
    <property type="entry name" value="Alpha-L RNA-binding motif"/>
    <property type="match status" value="1"/>
</dbReference>
<feature type="domain" description="Ribosomal RNA methyltransferase FtsJ" evidence="4">
    <location>
        <begin position="65"/>
        <end position="247"/>
    </location>
</feature>
<keyword evidence="6" id="KW-1185">Reference proteome</keyword>
<dbReference type="CDD" id="cd02440">
    <property type="entry name" value="AdoMet_MTases"/>
    <property type="match status" value="1"/>
</dbReference>
<dbReference type="PANTHER" id="PTHR32319:SF0">
    <property type="entry name" value="BACTERIAL HEMOLYSIN-LIKE PROTEIN"/>
    <property type="match status" value="1"/>
</dbReference>
<dbReference type="Gene3D" id="3.40.50.150">
    <property type="entry name" value="Vaccinia Virus protein VP39"/>
    <property type="match status" value="1"/>
</dbReference>
<evidence type="ECO:0000313" key="5">
    <source>
        <dbReference type="EMBL" id="SKA72960.1"/>
    </source>
</evidence>
<keyword evidence="5" id="KW-0489">Methyltransferase</keyword>
<dbReference type="InterPro" id="IPR047048">
    <property type="entry name" value="TlyA"/>
</dbReference>
<proteinExistence type="inferred from homology"/>
<dbReference type="AlphaFoldDB" id="A0A1T4W6Q6"/>
<name>A0A1T4W6Q6_9BACT</name>
<dbReference type="EMBL" id="FUYA01000005">
    <property type="protein sequence ID" value="SKA72960.1"/>
    <property type="molecule type" value="Genomic_DNA"/>
</dbReference>
<dbReference type="GO" id="GO:0032259">
    <property type="term" value="P:methylation"/>
    <property type="evidence" value="ECO:0007669"/>
    <property type="project" value="UniProtKB-KW"/>
</dbReference>
<keyword evidence="1 3" id="KW-0694">RNA-binding</keyword>
<evidence type="ECO:0000256" key="3">
    <source>
        <dbReference type="PROSITE-ProRule" id="PRU00182"/>
    </source>
</evidence>
<evidence type="ECO:0000259" key="4">
    <source>
        <dbReference type="Pfam" id="PF01728"/>
    </source>
</evidence>
<dbReference type="SUPFAM" id="SSF53335">
    <property type="entry name" value="S-adenosyl-L-methionine-dependent methyltransferases"/>
    <property type="match status" value="1"/>
</dbReference>
<dbReference type="PIRSF" id="PIRSF005578">
    <property type="entry name" value="TlyA"/>
    <property type="match status" value="1"/>
</dbReference>
<dbReference type="Proteomes" id="UP000189733">
    <property type="component" value="Unassembled WGS sequence"/>
</dbReference>
<evidence type="ECO:0000313" key="6">
    <source>
        <dbReference type="Proteomes" id="UP000189733"/>
    </source>
</evidence>
<evidence type="ECO:0000256" key="2">
    <source>
        <dbReference type="ARBA" id="ARBA00029460"/>
    </source>
</evidence>
<dbReference type="STRING" id="1121442.SAMN02745702_01752"/>